<keyword evidence="1" id="KW-1133">Transmembrane helix</keyword>
<comment type="caution">
    <text evidence="2">The sequence shown here is derived from an EMBL/GenBank/DDBJ whole genome shotgun (WGS) entry which is preliminary data.</text>
</comment>
<evidence type="ECO:0000313" key="4">
    <source>
        <dbReference type="Proteomes" id="UP001642409"/>
    </source>
</evidence>
<keyword evidence="1" id="KW-0472">Membrane</keyword>
<evidence type="ECO:0000313" key="3">
    <source>
        <dbReference type="EMBL" id="CAL6065850.1"/>
    </source>
</evidence>
<organism evidence="2">
    <name type="scientific">Hexamita inflata</name>
    <dbReference type="NCBI Taxonomy" id="28002"/>
    <lineage>
        <taxon>Eukaryota</taxon>
        <taxon>Metamonada</taxon>
        <taxon>Diplomonadida</taxon>
        <taxon>Hexamitidae</taxon>
        <taxon>Hexamitinae</taxon>
        <taxon>Hexamita</taxon>
    </lineage>
</organism>
<feature type="transmembrane region" description="Helical" evidence="1">
    <location>
        <begin position="170"/>
        <end position="194"/>
    </location>
</feature>
<reference evidence="2" key="1">
    <citation type="submission" date="2023-06" db="EMBL/GenBank/DDBJ databases">
        <authorList>
            <person name="Kurt Z."/>
        </authorList>
    </citation>
    <scope>NUCLEOTIDE SEQUENCE</scope>
</reference>
<keyword evidence="4" id="KW-1185">Reference proteome</keyword>
<dbReference type="Proteomes" id="UP001642409">
    <property type="component" value="Unassembled WGS sequence"/>
</dbReference>
<dbReference type="AlphaFoldDB" id="A0AA86Q9D5"/>
<accession>A0AA86Q9D5</accession>
<evidence type="ECO:0000313" key="2">
    <source>
        <dbReference type="EMBL" id="CAI9954944.1"/>
    </source>
</evidence>
<keyword evidence="1" id="KW-0812">Transmembrane</keyword>
<sequence>MNNALFSSDGLQVNARCNNASLQACYEFIKLIMTDQNPVFTFELLNDAVQVDISPQLEYGLLDEITVQQHFSNLSLVVQTKSVSGGLYSGVCYAINITEDPLTADYYKFDIEPTSYFLYPGWNTISYNCSQCLLRFVSYCHFTLGVESYFDLVLSQSERDITTVHDNIQYSFYIAYSSAGVLGLFTIGLTVYYMKRCARSTVPRRNRRVKRPVRIDLSLPEDPLQSIRILPYDSPVLSVAKQNIIISNTIQSAKQSPLVQSPLAQRSFTQKSNIQSNYFVQEIQRSPLQKSVQPSPLQRSAQINTKPSYHLNIQESKSSVRSFLVQKSADRKTISVRMSFKSHKSTHSSELIESYKSVHMEPNLGVETNKLLEIDQEIEASSTEEISVIDLSEQPENMHKKVPKRKRVENDAQLGTKQVASNVIKVNIARMKNALQNQYKPKPVK</sequence>
<proteinExistence type="predicted"/>
<evidence type="ECO:0000256" key="1">
    <source>
        <dbReference type="SAM" id="Phobius"/>
    </source>
</evidence>
<name>A0AA86Q9D5_9EUKA</name>
<gene>
    <name evidence="2" type="ORF">HINF_LOCUS42589</name>
    <name evidence="3" type="ORF">HINF_LOCUS52039</name>
</gene>
<dbReference type="EMBL" id="CATOUU010000852">
    <property type="protein sequence ID" value="CAI9954944.1"/>
    <property type="molecule type" value="Genomic_DNA"/>
</dbReference>
<dbReference type="EMBL" id="CAXDID020000257">
    <property type="protein sequence ID" value="CAL6065850.1"/>
    <property type="molecule type" value="Genomic_DNA"/>
</dbReference>
<protein>
    <submittedName>
        <fullName evidence="3">Hypothetical_protein</fullName>
    </submittedName>
</protein>
<reference evidence="3 4" key="2">
    <citation type="submission" date="2024-07" db="EMBL/GenBank/DDBJ databases">
        <authorList>
            <person name="Akdeniz Z."/>
        </authorList>
    </citation>
    <scope>NUCLEOTIDE SEQUENCE [LARGE SCALE GENOMIC DNA]</scope>
</reference>